<evidence type="ECO:0000256" key="1">
    <source>
        <dbReference type="SAM" id="MobiDB-lite"/>
    </source>
</evidence>
<dbReference type="Proteomes" id="UP000305539">
    <property type="component" value="Unassembled WGS sequence"/>
</dbReference>
<proteinExistence type="predicted"/>
<comment type="caution">
    <text evidence="2">The sequence shown here is derived from an EMBL/GenBank/DDBJ whole genome shotgun (WGS) entry which is preliminary data.</text>
</comment>
<dbReference type="RefSeq" id="WP_136898613.1">
    <property type="nucleotide sequence ID" value="NZ_SWJE01000021.1"/>
</dbReference>
<evidence type="ECO:0000313" key="3">
    <source>
        <dbReference type="Proteomes" id="UP000305539"/>
    </source>
</evidence>
<accession>A0A4U1HKN0</accession>
<feature type="compositionally biased region" description="Low complexity" evidence="1">
    <location>
        <begin position="105"/>
        <end position="117"/>
    </location>
</feature>
<keyword evidence="3" id="KW-1185">Reference proteome</keyword>
<organism evidence="2 3">
    <name type="scientific">Trinickia terrae</name>
    <dbReference type="NCBI Taxonomy" id="2571161"/>
    <lineage>
        <taxon>Bacteria</taxon>
        <taxon>Pseudomonadati</taxon>
        <taxon>Pseudomonadota</taxon>
        <taxon>Betaproteobacteria</taxon>
        <taxon>Burkholderiales</taxon>
        <taxon>Burkholderiaceae</taxon>
        <taxon>Trinickia</taxon>
    </lineage>
</organism>
<feature type="compositionally biased region" description="Polar residues" evidence="1">
    <location>
        <begin position="95"/>
        <end position="104"/>
    </location>
</feature>
<dbReference type="EMBL" id="SWJE01000021">
    <property type="protein sequence ID" value="TKC80177.1"/>
    <property type="molecule type" value="Genomic_DNA"/>
</dbReference>
<dbReference type="OrthoDB" id="9128660at2"/>
<protein>
    <submittedName>
        <fullName evidence="2">Uncharacterized protein</fullName>
    </submittedName>
</protein>
<dbReference type="AlphaFoldDB" id="A0A4U1HKN0"/>
<name>A0A4U1HKN0_9BURK</name>
<gene>
    <name evidence="2" type="ORF">FAZ69_29420</name>
</gene>
<evidence type="ECO:0000313" key="2">
    <source>
        <dbReference type="EMBL" id="TKC80177.1"/>
    </source>
</evidence>
<sequence>MSDPLARLPRPTLLFESPDYFLDGKVRSPLRSVSRFRSARPNTALASFAFVVLFGASVVVQRHENAAALERRDALQTVQGSVIAEGASKGGRIARNSTPAQSAKTASNAASPRTPAAPAAMLPKAVAALPPNSAPSESPHGDRRSRLLSLALARAHDGLDKNDLRKARSGIYWALSLEHDNSEALALKQELLARERSHGGA</sequence>
<feature type="region of interest" description="Disordered" evidence="1">
    <location>
        <begin position="89"/>
        <end position="117"/>
    </location>
</feature>
<reference evidence="2 3" key="1">
    <citation type="submission" date="2019-04" db="EMBL/GenBank/DDBJ databases">
        <title>Trinickia sp. 7GSK02, isolated from subtropical forest soil.</title>
        <authorList>
            <person name="Gao Z.-H."/>
            <person name="Qiu L.-H."/>
        </authorList>
    </citation>
    <scope>NUCLEOTIDE SEQUENCE [LARGE SCALE GENOMIC DNA]</scope>
    <source>
        <strain evidence="2 3">7GSK02</strain>
    </source>
</reference>